<accession>A0A383CT76</accession>
<feature type="non-terminal residue" evidence="2">
    <location>
        <position position="1"/>
    </location>
</feature>
<sequence>VRRLGCTTPSSTGHNEVSPTPVTGGPSGQRTSTAESRTAIHSSSAGSGRRHHLRTTQRKTQTTRTI</sequence>
<dbReference type="AlphaFoldDB" id="A0A383CT76"/>
<feature type="compositionally biased region" description="Polar residues" evidence="1">
    <location>
        <begin position="7"/>
        <end position="21"/>
    </location>
</feature>
<protein>
    <submittedName>
        <fullName evidence="2">Uncharacterized protein</fullName>
    </submittedName>
</protein>
<name>A0A383CT76_9ZZZZ</name>
<feature type="region of interest" description="Disordered" evidence="1">
    <location>
        <begin position="1"/>
        <end position="66"/>
    </location>
</feature>
<organism evidence="2">
    <name type="scientific">marine metagenome</name>
    <dbReference type="NCBI Taxonomy" id="408172"/>
    <lineage>
        <taxon>unclassified sequences</taxon>
        <taxon>metagenomes</taxon>
        <taxon>ecological metagenomes</taxon>
    </lineage>
</organism>
<proteinExistence type="predicted"/>
<evidence type="ECO:0000313" key="2">
    <source>
        <dbReference type="EMBL" id="SVE35075.1"/>
    </source>
</evidence>
<feature type="non-terminal residue" evidence="2">
    <location>
        <position position="66"/>
    </location>
</feature>
<evidence type="ECO:0000256" key="1">
    <source>
        <dbReference type="SAM" id="MobiDB-lite"/>
    </source>
</evidence>
<reference evidence="2" key="1">
    <citation type="submission" date="2018-05" db="EMBL/GenBank/DDBJ databases">
        <authorList>
            <person name="Lanie J.A."/>
            <person name="Ng W.-L."/>
            <person name="Kazmierczak K.M."/>
            <person name="Andrzejewski T.M."/>
            <person name="Davidsen T.M."/>
            <person name="Wayne K.J."/>
            <person name="Tettelin H."/>
            <person name="Glass J.I."/>
            <person name="Rusch D."/>
            <person name="Podicherti R."/>
            <person name="Tsui H.-C.T."/>
            <person name="Winkler M.E."/>
        </authorList>
    </citation>
    <scope>NUCLEOTIDE SEQUENCE</scope>
</reference>
<dbReference type="EMBL" id="UINC01211252">
    <property type="protein sequence ID" value="SVE35075.1"/>
    <property type="molecule type" value="Genomic_DNA"/>
</dbReference>
<feature type="compositionally biased region" description="Polar residues" evidence="1">
    <location>
        <begin position="28"/>
        <end position="40"/>
    </location>
</feature>
<feature type="compositionally biased region" description="Basic residues" evidence="1">
    <location>
        <begin position="48"/>
        <end position="57"/>
    </location>
</feature>
<gene>
    <name evidence="2" type="ORF">METZ01_LOCUS487929</name>
</gene>